<proteinExistence type="predicted"/>
<accession>A0A6I4M7A3</accession>
<dbReference type="Proteomes" id="UP000462055">
    <property type="component" value="Unassembled WGS sequence"/>
</dbReference>
<keyword evidence="4" id="KW-1185">Reference proteome</keyword>
<gene>
    <name evidence="3" type="ORF">F8568_014055</name>
</gene>
<dbReference type="AlphaFoldDB" id="A0A6I4M7A3"/>
<evidence type="ECO:0000313" key="3">
    <source>
        <dbReference type="EMBL" id="MWA01482.1"/>
    </source>
</evidence>
<protein>
    <submittedName>
        <fullName evidence="3">DUF397 domain-containing protein</fullName>
    </submittedName>
</protein>
<dbReference type="EMBL" id="WBMS02000009">
    <property type="protein sequence ID" value="MWA01482.1"/>
    <property type="molecule type" value="Genomic_DNA"/>
</dbReference>
<evidence type="ECO:0000313" key="4">
    <source>
        <dbReference type="Proteomes" id="UP000462055"/>
    </source>
</evidence>
<dbReference type="RefSeq" id="WP_151594054.1">
    <property type="nucleotide sequence ID" value="NZ_WBMS02000009.1"/>
</dbReference>
<evidence type="ECO:0000256" key="1">
    <source>
        <dbReference type="SAM" id="MobiDB-lite"/>
    </source>
</evidence>
<dbReference type="InterPro" id="IPR007278">
    <property type="entry name" value="DUF397"/>
</dbReference>
<feature type="domain" description="DUF397" evidence="2">
    <location>
        <begin position="9"/>
        <end position="63"/>
    </location>
</feature>
<name>A0A6I4M7A3_9ACTN</name>
<reference evidence="3" key="1">
    <citation type="submission" date="2019-12" db="EMBL/GenBank/DDBJ databases">
        <title>Actinomadura physcomitrii sp. nov., a novel actinomycete isolated from moss [Physcomitrium sphaericum (Ludw) Fuernr].</title>
        <authorList>
            <person name="Zhuang X."/>
        </authorList>
    </citation>
    <scope>NUCLEOTIDE SEQUENCE [LARGE SCALE GENOMIC DNA]</scope>
    <source>
        <strain evidence="3">LD22</strain>
    </source>
</reference>
<dbReference type="Pfam" id="PF04149">
    <property type="entry name" value="DUF397"/>
    <property type="match status" value="1"/>
</dbReference>
<comment type="caution">
    <text evidence="3">The sequence shown here is derived from an EMBL/GenBank/DDBJ whole genome shotgun (WGS) entry which is preliminary data.</text>
</comment>
<feature type="region of interest" description="Disordered" evidence="1">
    <location>
        <begin position="1"/>
        <end position="22"/>
    </location>
</feature>
<organism evidence="3 4">
    <name type="scientific">Actinomadura physcomitrii</name>
    <dbReference type="NCBI Taxonomy" id="2650748"/>
    <lineage>
        <taxon>Bacteria</taxon>
        <taxon>Bacillati</taxon>
        <taxon>Actinomycetota</taxon>
        <taxon>Actinomycetes</taxon>
        <taxon>Streptosporangiales</taxon>
        <taxon>Thermomonosporaceae</taxon>
        <taxon>Actinomadura</taxon>
    </lineage>
</organism>
<evidence type="ECO:0000259" key="2">
    <source>
        <dbReference type="Pfam" id="PF04149"/>
    </source>
</evidence>
<sequence length="69" mass="7147">MVRDFPADAVWRKSSHSGSGNDTCVEVSASVAGVVGVRDSVDPGGLVLAFAPSAWRAFTARVKDGELAL</sequence>